<protein>
    <submittedName>
        <fullName evidence="1">Plant Basic Secretory Protein</fullName>
    </submittedName>
</protein>
<dbReference type="KEGG" id="ahg:AHOG_22850"/>
<accession>A0A221W910</accession>
<organism evidence="1 2">
    <name type="scientific">Actinoalloteichus hoggarensis</name>
    <dbReference type="NCBI Taxonomy" id="1470176"/>
    <lineage>
        <taxon>Bacteria</taxon>
        <taxon>Bacillati</taxon>
        <taxon>Actinomycetota</taxon>
        <taxon>Actinomycetes</taxon>
        <taxon>Pseudonocardiales</taxon>
        <taxon>Pseudonocardiaceae</taxon>
        <taxon>Actinoalloteichus</taxon>
    </lineage>
</organism>
<reference evidence="1 2" key="1">
    <citation type="submission" date="2017-07" db="EMBL/GenBank/DDBJ databases">
        <title>Complete genome sequence of Actinoalloteichus hoggarensis DSM 45943, type strain of Actinoalloteichus hoggarensis.</title>
        <authorList>
            <person name="Ruckert C."/>
            <person name="Nouioui I."/>
            <person name="Willmese J."/>
            <person name="van Wezel G."/>
            <person name="Klenk H.-P."/>
            <person name="Kalinowski J."/>
            <person name="Zotchev S.B."/>
        </authorList>
    </citation>
    <scope>NUCLEOTIDE SEQUENCE [LARGE SCALE GENOMIC DNA]</scope>
    <source>
        <strain evidence="1 2">DSM 45943</strain>
    </source>
</reference>
<gene>
    <name evidence="1" type="ORF">AHOG_22850</name>
</gene>
<dbReference type="OrthoDB" id="5242307at2"/>
<dbReference type="EMBL" id="CP022521">
    <property type="protein sequence ID" value="ASO22183.1"/>
    <property type="molecule type" value="Genomic_DNA"/>
</dbReference>
<proteinExistence type="predicted"/>
<name>A0A221W910_9PSEU</name>
<evidence type="ECO:0000313" key="2">
    <source>
        <dbReference type="Proteomes" id="UP000204221"/>
    </source>
</evidence>
<dbReference type="Proteomes" id="UP000204221">
    <property type="component" value="Chromosome"/>
</dbReference>
<dbReference type="RefSeq" id="WP_093943197.1">
    <property type="nucleotide sequence ID" value="NZ_CP022521.1"/>
</dbReference>
<keyword evidence="2" id="KW-1185">Reference proteome</keyword>
<evidence type="ECO:0000313" key="1">
    <source>
        <dbReference type="EMBL" id="ASO22183.1"/>
    </source>
</evidence>
<sequence>MSRSRSWAAAAITAVLVTALALITLPRADRLDDHRLDGRNQADGIDSTTAAIEPPPLPFRSRSLEGGPSGADEDATRLTAEDEAVARLLDRRARAVLDRDEQAFLSTVDPAANPEFRRSERNLFRNLADVPLDEWSYRLVRSSASMPPADVRPAGADAVAAPEVELRYALSGVDEADIGKPMAFLFVRRGTQWYVNSDTVLEPQGRRTWRGPWSFGPSVVLRVRSGLVLGHPENAALTRRVADELDDAVRSVGEVWGTDWSRQVVVLLPSSAEEFHAQAGHAFSLTDIAALAVADTVDTTAGVATGQRVVVNPTAAARLSDTALRVVLRHEVTHVAARSRTAPGAPMWLLEGFADYVGYRDSGLSSRQIAPELHELMSGAPDVDLRRPAAEPGGGSGSASVPPLPADGEFHEGGRRLDLAYQTSWSLIDFLATRYGEAAVVDMYRRLAIRGEATDDEVDRVLRSEFGLGRAALLAQWRRAVADDFG</sequence>
<dbReference type="AlphaFoldDB" id="A0A221W910"/>